<dbReference type="Pfam" id="PF25944">
    <property type="entry name" value="Beta-barrel_RND"/>
    <property type="match status" value="1"/>
</dbReference>
<dbReference type="GO" id="GO:0046677">
    <property type="term" value="P:response to antibiotic"/>
    <property type="evidence" value="ECO:0007669"/>
    <property type="project" value="TreeGrafter"/>
</dbReference>
<accession>A0A6A7Y036</accession>
<dbReference type="AlphaFoldDB" id="A0A6A7Y036"/>
<comment type="caution">
    <text evidence="7">The sequence shown here is derived from an EMBL/GenBank/DDBJ whole genome shotgun (WGS) entry which is preliminary data.</text>
</comment>
<comment type="subcellular location">
    <subcellularLocation>
        <location evidence="1">Cell envelope</location>
    </subcellularLocation>
</comment>
<dbReference type="Pfam" id="PF25917">
    <property type="entry name" value="BSH_RND"/>
    <property type="match status" value="1"/>
</dbReference>
<comment type="similarity">
    <text evidence="2">Belongs to the membrane fusion protein (MFP) (TC 8.A.1) family.</text>
</comment>
<dbReference type="Gene3D" id="2.40.30.170">
    <property type="match status" value="1"/>
</dbReference>
<dbReference type="InterPro" id="IPR058624">
    <property type="entry name" value="MdtA-like_HH"/>
</dbReference>
<feature type="domain" description="Multidrug resistance protein MdtA-like C-terminal permuted SH3" evidence="6">
    <location>
        <begin position="297"/>
        <end position="356"/>
    </location>
</feature>
<dbReference type="GO" id="GO:0005886">
    <property type="term" value="C:plasma membrane"/>
    <property type="evidence" value="ECO:0007669"/>
    <property type="project" value="TreeGrafter"/>
</dbReference>
<evidence type="ECO:0000259" key="6">
    <source>
        <dbReference type="Pfam" id="PF25967"/>
    </source>
</evidence>
<dbReference type="EMBL" id="VWNA01000001">
    <property type="protein sequence ID" value="MQT11747.1"/>
    <property type="molecule type" value="Genomic_DNA"/>
</dbReference>
<evidence type="ECO:0000313" key="8">
    <source>
        <dbReference type="Proteomes" id="UP000332515"/>
    </source>
</evidence>
<dbReference type="SUPFAM" id="SSF111369">
    <property type="entry name" value="HlyD-like secretion proteins"/>
    <property type="match status" value="1"/>
</dbReference>
<keyword evidence="8" id="KW-1185">Reference proteome</keyword>
<protein>
    <submittedName>
        <fullName evidence="7">Efflux RND transporter periplasmic adaptor subunit</fullName>
    </submittedName>
</protein>
<evidence type="ECO:0000259" key="3">
    <source>
        <dbReference type="Pfam" id="PF25876"/>
    </source>
</evidence>
<evidence type="ECO:0000256" key="1">
    <source>
        <dbReference type="ARBA" id="ARBA00004196"/>
    </source>
</evidence>
<dbReference type="Proteomes" id="UP000332515">
    <property type="component" value="Unassembled WGS sequence"/>
</dbReference>
<dbReference type="FunFam" id="2.40.420.20:FF:000001">
    <property type="entry name" value="Efflux RND transporter periplasmic adaptor subunit"/>
    <property type="match status" value="1"/>
</dbReference>
<dbReference type="NCBIfam" id="TIGR01730">
    <property type="entry name" value="RND_mfp"/>
    <property type="match status" value="1"/>
</dbReference>
<evidence type="ECO:0000313" key="7">
    <source>
        <dbReference type="EMBL" id="MQT11747.1"/>
    </source>
</evidence>
<dbReference type="Pfam" id="PF25967">
    <property type="entry name" value="RND-MFP_C"/>
    <property type="match status" value="1"/>
</dbReference>
<dbReference type="InterPro" id="IPR058627">
    <property type="entry name" value="MdtA-like_C"/>
</dbReference>
<feature type="domain" description="Multidrug resistance protein MdtA-like beta-barrel" evidence="5">
    <location>
        <begin position="203"/>
        <end position="290"/>
    </location>
</feature>
<dbReference type="Gene3D" id="2.40.420.20">
    <property type="match status" value="1"/>
</dbReference>
<dbReference type="Gene3D" id="2.40.50.100">
    <property type="match status" value="1"/>
</dbReference>
<dbReference type="Gene3D" id="1.10.287.470">
    <property type="entry name" value="Helix hairpin bin"/>
    <property type="match status" value="1"/>
</dbReference>
<evidence type="ECO:0000256" key="2">
    <source>
        <dbReference type="ARBA" id="ARBA00009477"/>
    </source>
</evidence>
<gene>
    <name evidence="7" type="ORF">F0357_03470</name>
</gene>
<dbReference type="GO" id="GO:0022857">
    <property type="term" value="F:transmembrane transporter activity"/>
    <property type="evidence" value="ECO:0007669"/>
    <property type="project" value="InterPro"/>
</dbReference>
<dbReference type="Pfam" id="PF25876">
    <property type="entry name" value="HH_MFP_RND"/>
    <property type="match status" value="1"/>
</dbReference>
<name>A0A6A7Y036_9HYPH</name>
<reference evidence="7 8" key="1">
    <citation type="submission" date="2019-09" db="EMBL/GenBank/DDBJ databases">
        <title>Segnochrobactrum spirostomi gen. nov., sp. nov., isolated from the ciliate Spirostomum cf. yagiui and description of a novel family, Segnochrobactraceae fam. nov. within the order Rhizobiales of the class Alphaproteobacteria.</title>
        <authorList>
            <person name="Akter S."/>
            <person name="Shazib S.U.A."/>
            <person name="Shin M.K."/>
        </authorList>
    </citation>
    <scope>NUCLEOTIDE SEQUENCE [LARGE SCALE GENOMIC DNA]</scope>
    <source>
        <strain evidence="7 8">Sp-1</strain>
    </source>
</reference>
<proteinExistence type="inferred from homology"/>
<sequence length="389" mass="40818">MAIVAGLALAGCLEGGQAQAQAQHAPPPPTVTVQSMEAKDVPLVYDYPGRLVAYREVEVRARVEGILLEKDFVEGSIVKKGEVLFRIDPVTFEADVARAKAQLQRAQATLVQAKGDQERAVQLFERKVGTEKARDDAVAAVAIGEADVASAEAQLKTAQINLSYTTVTAPISGVTAQRALAEGSLVGSSAADSLLTRITQLDPIYVNFSFTDNEATEIRDLMESGKVVLNDGGKLKVRISMSNGKAYDREGVVDFTSRTVDTATGTVLARAEFPNPDNRLLPGQFVRAAISGITLKNTIVVPQAAVMQGPQGTFVYVVGGDNIAQVKPVDLGREVGQGWVVRSGLAPGDRVITEGVIKVRPGSPVTVATAQAVEASAAPAAGAKSTTAN</sequence>
<dbReference type="GO" id="GO:0030313">
    <property type="term" value="C:cell envelope"/>
    <property type="evidence" value="ECO:0007669"/>
    <property type="project" value="UniProtKB-SubCell"/>
</dbReference>
<evidence type="ECO:0000259" key="5">
    <source>
        <dbReference type="Pfam" id="PF25944"/>
    </source>
</evidence>
<dbReference type="PANTHER" id="PTHR30158">
    <property type="entry name" value="ACRA/E-RELATED COMPONENT OF DRUG EFFLUX TRANSPORTER"/>
    <property type="match status" value="1"/>
</dbReference>
<dbReference type="InterPro" id="IPR006143">
    <property type="entry name" value="RND_pump_MFP"/>
</dbReference>
<organism evidence="7 8">
    <name type="scientific">Segnochrobactrum spirostomi</name>
    <dbReference type="NCBI Taxonomy" id="2608987"/>
    <lineage>
        <taxon>Bacteria</taxon>
        <taxon>Pseudomonadati</taxon>
        <taxon>Pseudomonadota</taxon>
        <taxon>Alphaproteobacteria</taxon>
        <taxon>Hyphomicrobiales</taxon>
        <taxon>Segnochrobactraceae</taxon>
        <taxon>Segnochrobactrum</taxon>
    </lineage>
</organism>
<dbReference type="InterPro" id="IPR058626">
    <property type="entry name" value="MdtA-like_b-barrel"/>
</dbReference>
<dbReference type="InterPro" id="IPR058625">
    <property type="entry name" value="MdtA-like_BSH"/>
</dbReference>
<feature type="domain" description="Multidrug resistance protein MdtA-like alpha-helical hairpin" evidence="3">
    <location>
        <begin position="97"/>
        <end position="165"/>
    </location>
</feature>
<feature type="domain" description="Multidrug resistance protein MdtA-like barrel-sandwich hybrid" evidence="4">
    <location>
        <begin position="55"/>
        <end position="196"/>
    </location>
</feature>
<evidence type="ECO:0000259" key="4">
    <source>
        <dbReference type="Pfam" id="PF25917"/>
    </source>
</evidence>